<dbReference type="InterPro" id="IPR027417">
    <property type="entry name" value="P-loop_NTPase"/>
</dbReference>
<accession>A0A5A7NBS1</accession>
<keyword evidence="2" id="KW-0813">Transport</keyword>
<dbReference type="PANTHER" id="PTHR42798">
    <property type="entry name" value="LIPOPROTEIN-RELEASING SYSTEM ATP-BINDING PROTEIN LOLD"/>
    <property type="match status" value="1"/>
</dbReference>
<dbReference type="Proteomes" id="UP000324996">
    <property type="component" value="Unassembled WGS sequence"/>
</dbReference>
<dbReference type="InterPro" id="IPR003439">
    <property type="entry name" value="ABC_transporter-like_ATP-bd"/>
</dbReference>
<dbReference type="CDD" id="cd03255">
    <property type="entry name" value="ABC_MJ0796_LolCDE_FtsE"/>
    <property type="match status" value="1"/>
</dbReference>
<dbReference type="AlphaFoldDB" id="A0A5A7NBS1"/>
<comment type="caution">
    <text evidence="6">The sequence shown here is derived from an EMBL/GenBank/DDBJ whole genome shotgun (WGS) entry which is preliminary data.</text>
</comment>
<keyword evidence="7" id="KW-1185">Reference proteome</keyword>
<dbReference type="GO" id="GO:0016887">
    <property type="term" value="F:ATP hydrolysis activity"/>
    <property type="evidence" value="ECO:0007669"/>
    <property type="project" value="InterPro"/>
</dbReference>
<evidence type="ECO:0000256" key="4">
    <source>
        <dbReference type="ARBA" id="ARBA00022840"/>
    </source>
</evidence>
<dbReference type="InterPro" id="IPR017871">
    <property type="entry name" value="ABC_transporter-like_CS"/>
</dbReference>
<dbReference type="PANTHER" id="PTHR42798:SF2">
    <property type="entry name" value="ABC TRANSPORTER ATP-BINDING PROTEIN MG467-RELATED"/>
    <property type="match status" value="1"/>
</dbReference>
<keyword evidence="3" id="KW-0547">Nucleotide-binding</keyword>
<evidence type="ECO:0000256" key="2">
    <source>
        <dbReference type="ARBA" id="ARBA00022448"/>
    </source>
</evidence>
<dbReference type="EMBL" id="BKCN01000011">
    <property type="protein sequence ID" value="GER04499.1"/>
    <property type="molecule type" value="Genomic_DNA"/>
</dbReference>
<name>A0A5A7NBS1_9PROT</name>
<dbReference type="PROSITE" id="PS50893">
    <property type="entry name" value="ABC_TRANSPORTER_2"/>
    <property type="match status" value="1"/>
</dbReference>
<dbReference type="InterPro" id="IPR017911">
    <property type="entry name" value="MacB-like_ATP-bd"/>
</dbReference>
<dbReference type="Gene3D" id="3.40.50.300">
    <property type="entry name" value="P-loop containing nucleotide triphosphate hydrolases"/>
    <property type="match status" value="1"/>
</dbReference>
<comment type="similarity">
    <text evidence="1">Belongs to the ABC transporter superfamily.</text>
</comment>
<dbReference type="PROSITE" id="PS00211">
    <property type="entry name" value="ABC_TRANSPORTER_1"/>
    <property type="match status" value="1"/>
</dbReference>
<keyword evidence="4" id="KW-0067">ATP-binding</keyword>
<evidence type="ECO:0000313" key="6">
    <source>
        <dbReference type="EMBL" id="GER04499.1"/>
    </source>
</evidence>
<gene>
    <name evidence="6" type="ORF">JCM17846_21810</name>
</gene>
<evidence type="ECO:0000256" key="1">
    <source>
        <dbReference type="ARBA" id="ARBA00005417"/>
    </source>
</evidence>
<feature type="domain" description="ABC transporter" evidence="5">
    <location>
        <begin position="19"/>
        <end position="196"/>
    </location>
</feature>
<dbReference type="SUPFAM" id="SSF52540">
    <property type="entry name" value="P-loop containing nucleoside triphosphate hydrolases"/>
    <property type="match status" value="1"/>
</dbReference>
<proteinExistence type="inferred from homology"/>
<protein>
    <recommendedName>
        <fullName evidence="5">ABC transporter domain-containing protein</fullName>
    </recommendedName>
</protein>
<dbReference type="GO" id="GO:0005524">
    <property type="term" value="F:ATP binding"/>
    <property type="evidence" value="ECO:0007669"/>
    <property type="project" value="UniProtKB-KW"/>
</dbReference>
<evidence type="ECO:0000313" key="7">
    <source>
        <dbReference type="Proteomes" id="UP000324996"/>
    </source>
</evidence>
<evidence type="ECO:0000259" key="5">
    <source>
        <dbReference type="PROSITE" id="PS50893"/>
    </source>
</evidence>
<dbReference type="Pfam" id="PF00005">
    <property type="entry name" value="ABC_tran"/>
    <property type="match status" value="1"/>
</dbReference>
<organism evidence="6 7">
    <name type="scientific">Iodidimonas nitroreducens</name>
    <dbReference type="NCBI Taxonomy" id="1236968"/>
    <lineage>
        <taxon>Bacteria</taxon>
        <taxon>Pseudomonadati</taxon>
        <taxon>Pseudomonadota</taxon>
        <taxon>Alphaproteobacteria</taxon>
        <taxon>Iodidimonadales</taxon>
        <taxon>Iodidimonadaceae</taxon>
        <taxon>Iodidimonas</taxon>
    </lineage>
</organism>
<reference evidence="6 7" key="1">
    <citation type="submission" date="2019-09" db="EMBL/GenBank/DDBJ databases">
        <title>NBRP : Genome information of microbial organism related human and environment.</title>
        <authorList>
            <person name="Hattori M."/>
            <person name="Oshima K."/>
            <person name="Inaba H."/>
            <person name="Suda W."/>
            <person name="Sakamoto M."/>
            <person name="Iino T."/>
            <person name="Kitahara M."/>
            <person name="Oshida Y."/>
            <person name="Iida T."/>
            <person name="Kudo T."/>
            <person name="Itoh T."/>
            <person name="Ohkuma M."/>
        </authorList>
    </citation>
    <scope>NUCLEOTIDE SEQUENCE [LARGE SCALE GENOMIC DNA]</scope>
    <source>
        <strain evidence="6 7">Q-1</strain>
    </source>
</reference>
<evidence type="ECO:0000256" key="3">
    <source>
        <dbReference type="ARBA" id="ARBA00022741"/>
    </source>
</evidence>
<sequence length="196" mass="21404">MQDMNIESHQQPPDRAPLLKVEDLHKIFRVGDQDIHAVRGVSFSIHAGEFIAIKGASGSGKSTLLGLIGGLDRPSDGRIMINGREMSTMSAAELAQFRNARLGFIFQQFNLLAGMTALENVELPLLYARVPLLERRQQAMAVLDRVGLADRAAHRPAQLSGGQQQRVAVARSLVNKPSLIIADEPQAPWIAKQQAP</sequence>